<dbReference type="Proteomes" id="UP001362899">
    <property type="component" value="Unassembled WGS sequence"/>
</dbReference>
<name>A0AAV5RL60_STABA</name>
<reference evidence="1 2" key="1">
    <citation type="journal article" date="2023" name="Elife">
        <title>Identification of key yeast species and microbe-microbe interactions impacting larval growth of Drosophila in the wild.</title>
        <authorList>
            <person name="Mure A."/>
            <person name="Sugiura Y."/>
            <person name="Maeda R."/>
            <person name="Honda K."/>
            <person name="Sakurai N."/>
            <person name="Takahashi Y."/>
            <person name="Watada M."/>
            <person name="Katoh T."/>
            <person name="Gotoh A."/>
            <person name="Gotoh Y."/>
            <person name="Taniguchi I."/>
            <person name="Nakamura K."/>
            <person name="Hayashi T."/>
            <person name="Katayama T."/>
            <person name="Uemura T."/>
            <person name="Hattori Y."/>
        </authorList>
    </citation>
    <scope>NUCLEOTIDE SEQUENCE [LARGE SCALE GENOMIC DNA]</scope>
    <source>
        <strain evidence="1 2">SB-73</strain>
    </source>
</reference>
<keyword evidence="2" id="KW-1185">Reference proteome</keyword>
<gene>
    <name evidence="1" type="ORF">DASB73_032540</name>
</gene>
<organism evidence="1 2">
    <name type="scientific">Starmerella bacillaris</name>
    <name type="common">Yeast</name>
    <name type="synonym">Candida zemplinina</name>
    <dbReference type="NCBI Taxonomy" id="1247836"/>
    <lineage>
        <taxon>Eukaryota</taxon>
        <taxon>Fungi</taxon>
        <taxon>Dikarya</taxon>
        <taxon>Ascomycota</taxon>
        <taxon>Saccharomycotina</taxon>
        <taxon>Dipodascomycetes</taxon>
        <taxon>Dipodascales</taxon>
        <taxon>Trichomonascaceae</taxon>
        <taxon>Starmerella</taxon>
    </lineage>
</organism>
<evidence type="ECO:0000313" key="2">
    <source>
        <dbReference type="Proteomes" id="UP001362899"/>
    </source>
</evidence>
<comment type="caution">
    <text evidence="1">The sequence shown here is derived from an EMBL/GenBank/DDBJ whole genome shotgun (WGS) entry which is preliminary data.</text>
</comment>
<protein>
    <submittedName>
        <fullName evidence="1">Uncharacterized protein</fullName>
    </submittedName>
</protein>
<accession>A0AAV5RL60</accession>
<sequence length="436" mass="50390">MSSDVSRTIATFQYWSLRNLVSEKKKTCSTDAIKVAYDSLQKLKQPSTPTDLKACIDMSKSPDAKFLEICITSLVLDSRNSVILDKIFDDIPCVLQSLLKRIDVLRLEEVNDFWRLLEALCTKYGRFETIESCFAHRLVAEYLKPEYRGCVDQLPLAIFTARIISNSKNFMDSQCQGSLDKISSSFFEVGKLYAPGIRYTLRCISVRKRLLSSKKIEFTPDSNLIDCALAIITIFTPLQWPPRYRDDIPMFVALLKSSTVIYKLGLPEFPSSSFFNSQNSEFDGKRLLIELFLKVTKFDLISDYSLFLPLLITWIQEEDFKSETKSLDRAVVLLIRILERDTNPITPSQYELVFMELLSLMERYTSTSAAQVSWMDLDMCANEELCKETLEVLDSIMGDEVLSYSQKQRLYDISQQLNYRIKLPDRIARQLTYWDY</sequence>
<dbReference type="EMBL" id="BTGC01000008">
    <property type="protein sequence ID" value="GMM52291.1"/>
    <property type="molecule type" value="Genomic_DNA"/>
</dbReference>
<evidence type="ECO:0000313" key="1">
    <source>
        <dbReference type="EMBL" id="GMM52291.1"/>
    </source>
</evidence>
<proteinExistence type="predicted"/>
<dbReference type="AlphaFoldDB" id="A0AAV5RL60"/>